<feature type="domain" description="DUF4296" evidence="2">
    <location>
        <begin position="27"/>
        <end position="118"/>
    </location>
</feature>
<dbReference type="RefSeq" id="WP_106527300.1">
    <property type="nucleotide sequence ID" value="NZ_PYAW01000001.1"/>
</dbReference>
<keyword evidence="1" id="KW-0732">Signal</keyword>
<organism evidence="3 4">
    <name type="scientific">Chitinophaga niastensis</name>
    <dbReference type="NCBI Taxonomy" id="536980"/>
    <lineage>
        <taxon>Bacteria</taxon>
        <taxon>Pseudomonadati</taxon>
        <taxon>Bacteroidota</taxon>
        <taxon>Chitinophagia</taxon>
        <taxon>Chitinophagales</taxon>
        <taxon>Chitinophagaceae</taxon>
        <taxon>Chitinophaga</taxon>
    </lineage>
</organism>
<dbReference type="Pfam" id="PF14129">
    <property type="entry name" value="DUF4296"/>
    <property type="match status" value="1"/>
</dbReference>
<dbReference type="AlphaFoldDB" id="A0A2P8HV74"/>
<sequence length="162" mass="18419">MKNITKLTALAVLLLFLFACGDGDNVPRNIIPKQKMSAILADMSMADAYSNEVQMEAVHLPSSDSLRQEKVKILYKQILDLHKVSVTEFMSSYKYYESHPNRMKEVFQLVQSDISGRKSKLGNPIDENAPIRFRAKALFPYADSVILLPKTDTIRPFVKRQP</sequence>
<reference evidence="3 4" key="1">
    <citation type="submission" date="2018-03" db="EMBL/GenBank/DDBJ databases">
        <title>Genomic Encyclopedia of Archaeal and Bacterial Type Strains, Phase II (KMG-II): from individual species to whole genera.</title>
        <authorList>
            <person name="Goeker M."/>
        </authorList>
    </citation>
    <scope>NUCLEOTIDE SEQUENCE [LARGE SCALE GENOMIC DNA]</scope>
    <source>
        <strain evidence="3 4">DSM 24859</strain>
    </source>
</reference>
<proteinExistence type="predicted"/>
<evidence type="ECO:0000256" key="1">
    <source>
        <dbReference type="SAM" id="SignalP"/>
    </source>
</evidence>
<feature type="signal peptide" evidence="1">
    <location>
        <begin position="1"/>
        <end position="21"/>
    </location>
</feature>
<gene>
    <name evidence="3" type="ORF">CLV51_1011471</name>
</gene>
<dbReference type="Proteomes" id="UP000240971">
    <property type="component" value="Unassembled WGS sequence"/>
</dbReference>
<accession>A0A2P8HV74</accession>
<evidence type="ECO:0000259" key="2">
    <source>
        <dbReference type="Pfam" id="PF14129"/>
    </source>
</evidence>
<dbReference type="PROSITE" id="PS51257">
    <property type="entry name" value="PROKAR_LIPOPROTEIN"/>
    <property type="match status" value="1"/>
</dbReference>
<evidence type="ECO:0000313" key="4">
    <source>
        <dbReference type="Proteomes" id="UP000240971"/>
    </source>
</evidence>
<keyword evidence="4" id="KW-1185">Reference proteome</keyword>
<evidence type="ECO:0000313" key="3">
    <source>
        <dbReference type="EMBL" id="PSL50127.1"/>
    </source>
</evidence>
<dbReference type="EMBL" id="PYAW01000001">
    <property type="protein sequence ID" value="PSL50127.1"/>
    <property type="molecule type" value="Genomic_DNA"/>
</dbReference>
<comment type="caution">
    <text evidence="3">The sequence shown here is derived from an EMBL/GenBank/DDBJ whole genome shotgun (WGS) entry which is preliminary data.</text>
</comment>
<dbReference type="InterPro" id="IPR025381">
    <property type="entry name" value="DUF4296"/>
</dbReference>
<feature type="chain" id="PRO_5015154988" evidence="1">
    <location>
        <begin position="22"/>
        <end position="162"/>
    </location>
</feature>
<dbReference type="OrthoDB" id="655149at2"/>
<protein>
    <submittedName>
        <fullName evidence="3">Uncharacterized protein DUF4296</fullName>
    </submittedName>
</protein>
<name>A0A2P8HV74_CHINA</name>